<dbReference type="EMBL" id="GBRH01164971">
    <property type="protein sequence ID" value="JAE32925.1"/>
    <property type="molecule type" value="Transcribed_RNA"/>
</dbReference>
<reference evidence="1" key="1">
    <citation type="submission" date="2014-09" db="EMBL/GenBank/DDBJ databases">
        <authorList>
            <person name="Magalhaes I.L.F."/>
            <person name="Oliveira U."/>
            <person name="Santos F.R."/>
            <person name="Vidigal T.H.D.A."/>
            <person name="Brescovit A.D."/>
            <person name="Santos A.J."/>
        </authorList>
    </citation>
    <scope>NUCLEOTIDE SEQUENCE</scope>
    <source>
        <tissue evidence="1">Shoot tissue taken approximately 20 cm above the soil surface</tissue>
    </source>
</reference>
<dbReference type="AlphaFoldDB" id="A0A0A9H6T2"/>
<evidence type="ECO:0000313" key="1">
    <source>
        <dbReference type="EMBL" id="JAE32925.1"/>
    </source>
</evidence>
<organism evidence="1">
    <name type="scientific">Arundo donax</name>
    <name type="common">Giant reed</name>
    <name type="synonym">Donax arundinaceus</name>
    <dbReference type="NCBI Taxonomy" id="35708"/>
    <lineage>
        <taxon>Eukaryota</taxon>
        <taxon>Viridiplantae</taxon>
        <taxon>Streptophyta</taxon>
        <taxon>Embryophyta</taxon>
        <taxon>Tracheophyta</taxon>
        <taxon>Spermatophyta</taxon>
        <taxon>Magnoliopsida</taxon>
        <taxon>Liliopsida</taxon>
        <taxon>Poales</taxon>
        <taxon>Poaceae</taxon>
        <taxon>PACMAD clade</taxon>
        <taxon>Arundinoideae</taxon>
        <taxon>Arundineae</taxon>
        <taxon>Arundo</taxon>
    </lineage>
</organism>
<sequence>MTSNMNDETTFATIMFLATPAMNRKRDAAI</sequence>
<accession>A0A0A9H6T2</accession>
<protein>
    <submittedName>
        <fullName evidence="1">Uncharacterized protein</fullName>
    </submittedName>
</protein>
<proteinExistence type="predicted"/>
<reference evidence="1" key="2">
    <citation type="journal article" date="2015" name="Data Brief">
        <title>Shoot transcriptome of the giant reed, Arundo donax.</title>
        <authorList>
            <person name="Barrero R.A."/>
            <person name="Guerrero F.D."/>
            <person name="Moolhuijzen P."/>
            <person name="Goolsby J.A."/>
            <person name="Tidwell J."/>
            <person name="Bellgard S.E."/>
            <person name="Bellgard M.I."/>
        </authorList>
    </citation>
    <scope>NUCLEOTIDE SEQUENCE</scope>
    <source>
        <tissue evidence="1">Shoot tissue taken approximately 20 cm above the soil surface</tissue>
    </source>
</reference>
<name>A0A0A9H6T2_ARUDO</name>